<feature type="compositionally biased region" description="Acidic residues" evidence="1">
    <location>
        <begin position="297"/>
        <end position="308"/>
    </location>
</feature>
<proteinExistence type="predicted"/>
<evidence type="ECO:0000256" key="1">
    <source>
        <dbReference type="SAM" id="MobiDB-lite"/>
    </source>
</evidence>
<protein>
    <submittedName>
        <fullName evidence="2">Uncharacterized protein</fullName>
    </submittedName>
</protein>
<reference evidence="2" key="1">
    <citation type="journal article" date="2020" name="Nature">
        <title>Giant virus diversity and host interactions through global metagenomics.</title>
        <authorList>
            <person name="Schulz F."/>
            <person name="Roux S."/>
            <person name="Paez-Espino D."/>
            <person name="Jungbluth S."/>
            <person name="Walsh D.A."/>
            <person name="Denef V.J."/>
            <person name="McMahon K.D."/>
            <person name="Konstantinidis K.T."/>
            <person name="Eloe-Fadrosh E.A."/>
            <person name="Kyrpides N.C."/>
            <person name="Woyke T."/>
        </authorList>
    </citation>
    <scope>NUCLEOTIDE SEQUENCE</scope>
    <source>
        <strain evidence="2">GVMAG-M-3300024252-29</strain>
    </source>
</reference>
<name>A0A6C0IMB2_9ZZZZ</name>
<sequence length="614" mass="71271">MADLVVSSVSECVSFVKTIQRQAQDISEIKVMMDDQYPPFMTALTRLSISLEMLSSVFERNSEEDSNDDNYNKLFEYNNLKFSQIDTIKLKLSPIQDLFNLLGDLYYENNSFCDKLRPLFKLYIKFKKPSTVKQRLHKHFKEIEELLPKVVELKRTIFGSAQRIRHPVLRKAWMLSGENQLNDSSLPSNIIQDNLYMLLNSEIGDDIIDKWKIKKTFKDGISQIVDDIDNRGTTKGDSHISIAELNDLPDVMYSYLSPDEINDDTYYSFSSKTKQKSRGSRLNRYLCIFTKNVCPDDSADDSNEENNDDNIMGNRADNTQINVSKDIDFNNAQTFFEKYTEYLQETSFSKKRERLEVEFKLLETKRKIKLAEKNHSDVTQYTQEFHDLQSQANKQEEQDAQDKLNAFNVIQKIQPPKYSNPTNISLIMKYIEGNPQMNAGVPRENKQDLDDNIETQNVSKGHILSNTRPTCVSDSGNEYPCIKIASEDIQPEKYVPSIDLNKYVLTNICFKIIAFDQNRGATGKVHIRYQINDGKCIKACTIMRQRKKKGNKNAQNRDTYTFNINGHEMNKNRKIVKEGRTQTISLWLFCPEEKGWYATVKSIIWEHKYKCISN</sequence>
<organism evidence="2">
    <name type="scientific">viral metagenome</name>
    <dbReference type="NCBI Taxonomy" id="1070528"/>
    <lineage>
        <taxon>unclassified sequences</taxon>
        <taxon>metagenomes</taxon>
        <taxon>organismal metagenomes</taxon>
    </lineage>
</organism>
<evidence type="ECO:0000313" key="2">
    <source>
        <dbReference type="EMBL" id="QHT93635.1"/>
    </source>
</evidence>
<dbReference type="EMBL" id="MN740209">
    <property type="protein sequence ID" value="QHT93635.1"/>
    <property type="molecule type" value="Genomic_DNA"/>
</dbReference>
<accession>A0A6C0IMB2</accession>
<dbReference type="AlphaFoldDB" id="A0A6C0IMB2"/>
<feature type="region of interest" description="Disordered" evidence="1">
    <location>
        <begin position="297"/>
        <end position="316"/>
    </location>
</feature>